<proteinExistence type="predicted"/>
<sequence>MNLNAYFFTQRKIFLELFDEILIGYSRITIYRRRKGVVGVLIPIGIFIDSGNLEIRIGGAKEKIIGKLNVLKFRGGFNDRRVDDNRRFCNLFFVCLFAFIVIGLPRAFVIRPS</sequence>
<evidence type="ECO:0000313" key="3">
    <source>
        <dbReference type="Proteomes" id="UP000178043"/>
    </source>
</evidence>
<feature type="transmembrane region" description="Helical" evidence="1">
    <location>
        <begin position="88"/>
        <end position="108"/>
    </location>
</feature>
<organism evidence="2 3">
    <name type="scientific">Candidatus Yanofskybacteria bacterium RIFOXYD1_FULL_42_10</name>
    <dbReference type="NCBI Taxonomy" id="1802718"/>
    <lineage>
        <taxon>Bacteria</taxon>
        <taxon>Candidatus Yanofskyibacteriota</taxon>
    </lineage>
</organism>
<name>A0A1F8HUZ8_9BACT</name>
<dbReference type="Proteomes" id="UP000178043">
    <property type="component" value="Unassembled WGS sequence"/>
</dbReference>
<accession>A0A1F8HUZ8</accession>
<keyword evidence="1" id="KW-0472">Membrane</keyword>
<dbReference type="AlphaFoldDB" id="A0A1F8HUZ8"/>
<gene>
    <name evidence="2" type="ORF">A2606_01315</name>
</gene>
<comment type="caution">
    <text evidence="2">The sequence shown here is derived from an EMBL/GenBank/DDBJ whole genome shotgun (WGS) entry which is preliminary data.</text>
</comment>
<dbReference type="EMBL" id="MGLG01000016">
    <property type="protein sequence ID" value="OGN41394.1"/>
    <property type="molecule type" value="Genomic_DNA"/>
</dbReference>
<reference evidence="2 3" key="1">
    <citation type="journal article" date="2016" name="Nat. Commun.">
        <title>Thousands of microbial genomes shed light on interconnected biogeochemical processes in an aquifer system.</title>
        <authorList>
            <person name="Anantharaman K."/>
            <person name="Brown C.T."/>
            <person name="Hug L.A."/>
            <person name="Sharon I."/>
            <person name="Castelle C.J."/>
            <person name="Probst A.J."/>
            <person name="Thomas B.C."/>
            <person name="Singh A."/>
            <person name="Wilkins M.J."/>
            <person name="Karaoz U."/>
            <person name="Brodie E.L."/>
            <person name="Williams K.H."/>
            <person name="Hubbard S.S."/>
            <person name="Banfield J.F."/>
        </authorList>
    </citation>
    <scope>NUCLEOTIDE SEQUENCE [LARGE SCALE GENOMIC DNA]</scope>
</reference>
<keyword evidence="1" id="KW-1133">Transmembrane helix</keyword>
<evidence type="ECO:0000313" key="2">
    <source>
        <dbReference type="EMBL" id="OGN41394.1"/>
    </source>
</evidence>
<keyword evidence="1" id="KW-0812">Transmembrane</keyword>
<protein>
    <submittedName>
        <fullName evidence="2">Uncharacterized protein</fullName>
    </submittedName>
</protein>
<evidence type="ECO:0000256" key="1">
    <source>
        <dbReference type="SAM" id="Phobius"/>
    </source>
</evidence>